<evidence type="ECO:0000313" key="1">
    <source>
        <dbReference type="EMBL" id="QSG08406.1"/>
    </source>
</evidence>
<accession>A0A897NDC7</accession>
<organism evidence="1 2">
    <name type="scientific">Halapricum desulfuricans</name>
    <dbReference type="NCBI Taxonomy" id="2841257"/>
    <lineage>
        <taxon>Archaea</taxon>
        <taxon>Methanobacteriati</taxon>
        <taxon>Methanobacteriota</taxon>
        <taxon>Stenosarchaea group</taxon>
        <taxon>Halobacteria</taxon>
        <taxon>Halobacteriales</taxon>
        <taxon>Haloarculaceae</taxon>
        <taxon>Halapricum</taxon>
    </lineage>
</organism>
<gene>
    <name evidence="1" type="ORF">HSR122_1004</name>
</gene>
<evidence type="ECO:0000313" key="2">
    <source>
        <dbReference type="Proteomes" id="UP000662973"/>
    </source>
</evidence>
<reference evidence="1 2" key="1">
    <citation type="submission" date="2020-11" db="EMBL/GenBank/DDBJ databases">
        <title>Carbohydrate-dependent, anaerobic sulfur respiration: A novel catabolism in halophilic archaea.</title>
        <authorList>
            <person name="Sorokin D.Y."/>
            <person name="Messina E."/>
            <person name="Smedile F."/>
            <person name="La Cono V."/>
            <person name="Hallsworth J.E."/>
            <person name="Yakimov M.M."/>
        </authorList>
    </citation>
    <scope>NUCLEOTIDE SEQUENCE [LARGE SCALE GENOMIC DNA]</scope>
    <source>
        <strain evidence="1 2">HSR12-2</strain>
    </source>
</reference>
<dbReference type="Proteomes" id="UP000662973">
    <property type="component" value="Chromosome"/>
</dbReference>
<dbReference type="EMBL" id="CP064788">
    <property type="protein sequence ID" value="QSG08406.1"/>
    <property type="molecule type" value="Genomic_DNA"/>
</dbReference>
<proteinExistence type="predicted"/>
<name>A0A897NDC7_9EURY</name>
<sequence length="62" mass="6585">MLRKGEGEFKGRIVAIALIVCRVTLTARASPYRFVGAFVMIARSVIAMTMAGRSHDSGSVAG</sequence>
<protein>
    <submittedName>
        <fullName evidence="1">Uncharacterized protein</fullName>
    </submittedName>
</protein>
<dbReference type="AlphaFoldDB" id="A0A897NDC7"/>
<keyword evidence="2" id="KW-1185">Reference proteome</keyword>
<dbReference type="KEGG" id="hds:HSR122_1004"/>